<sequence>MDTDFAAAVRAELVAIGTKESRLQRHQRRSRLALAGILALGIAAATTGAALVATHFPGSTVVTPVGALHSATHTGTGLLDLGPAPKGAKRVIVTIRCLSPQGSVSVTTVQSSPIDSGGAGTLYCSTDSMNAALNALAPGSGTATPAPGTTGSSITNHPLRADDAALPPEGSTAITITAGPDTRWAATAQYADSSVTPWGKNERGQTYGVCNVKGCPTLIRAQAMNGKIGFVYNAQETAELGKRHIPVYESDGTTVIGAYINGLSQDEGSK</sequence>
<dbReference type="Proteomes" id="UP001415169">
    <property type="component" value="Unassembled WGS sequence"/>
</dbReference>
<comment type="caution">
    <text evidence="3">The sequence shown here is derived from an EMBL/GenBank/DDBJ whole genome shotgun (WGS) entry which is preliminary data.</text>
</comment>
<evidence type="ECO:0000313" key="3">
    <source>
        <dbReference type="EMBL" id="GAA4159115.1"/>
    </source>
</evidence>
<dbReference type="EMBL" id="BAABBV010000001">
    <property type="protein sequence ID" value="GAA4159115.1"/>
    <property type="molecule type" value="Genomic_DNA"/>
</dbReference>
<reference evidence="3" key="2">
    <citation type="submission" date="2023-12" db="EMBL/GenBank/DDBJ databases">
        <authorList>
            <person name="Sun Q."/>
            <person name="Inoue M."/>
        </authorList>
    </citation>
    <scope>NUCLEOTIDE SEQUENCE</scope>
    <source>
        <strain evidence="3">JCM 17590</strain>
    </source>
</reference>
<reference evidence="3" key="1">
    <citation type="journal article" date="2014" name="Int. J. Syst. Evol. Microbiol.">
        <title>Complete genome of a new Firmicutes species belonging to the dominant human colonic microbiota ('Ruminococcus bicirculans') reveals two chromosomes and a selective capacity to utilize plant glucans.</title>
        <authorList>
            <consortium name="NISC Comparative Sequencing Program"/>
            <person name="Wegmann U."/>
            <person name="Louis P."/>
            <person name="Goesmann A."/>
            <person name="Henrissat B."/>
            <person name="Duncan S.H."/>
            <person name="Flint H.J."/>
        </authorList>
    </citation>
    <scope>NUCLEOTIDE SEQUENCE</scope>
    <source>
        <strain evidence="3">JCM 17590</strain>
    </source>
</reference>
<keyword evidence="2" id="KW-0472">Membrane</keyword>
<organism evidence="3 4">
    <name type="scientific">Gryllotalpicola daejeonensis</name>
    <dbReference type="NCBI Taxonomy" id="993087"/>
    <lineage>
        <taxon>Bacteria</taxon>
        <taxon>Bacillati</taxon>
        <taxon>Actinomycetota</taxon>
        <taxon>Actinomycetes</taxon>
        <taxon>Micrococcales</taxon>
        <taxon>Microbacteriaceae</taxon>
        <taxon>Gryllotalpicola</taxon>
    </lineage>
</organism>
<evidence type="ECO:0000256" key="1">
    <source>
        <dbReference type="SAM" id="MobiDB-lite"/>
    </source>
</evidence>
<keyword evidence="4" id="KW-1185">Reference proteome</keyword>
<protein>
    <submittedName>
        <fullName evidence="3">Uncharacterized protein</fullName>
    </submittedName>
</protein>
<name>A0ABP7ZID8_9MICO</name>
<proteinExistence type="predicted"/>
<feature type="transmembrane region" description="Helical" evidence="2">
    <location>
        <begin position="32"/>
        <end position="53"/>
    </location>
</feature>
<feature type="region of interest" description="Disordered" evidence="1">
    <location>
        <begin position="140"/>
        <end position="164"/>
    </location>
</feature>
<keyword evidence="2" id="KW-1133">Transmembrane helix</keyword>
<gene>
    <name evidence="3" type="ORF">GCM10022286_12960</name>
</gene>
<evidence type="ECO:0000256" key="2">
    <source>
        <dbReference type="SAM" id="Phobius"/>
    </source>
</evidence>
<feature type="compositionally biased region" description="Low complexity" evidence="1">
    <location>
        <begin position="140"/>
        <end position="153"/>
    </location>
</feature>
<evidence type="ECO:0000313" key="4">
    <source>
        <dbReference type="Proteomes" id="UP001415169"/>
    </source>
</evidence>
<keyword evidence="2" id="KW-0812">Transmembrane</keyword>
<accession>A0ABP7ZID8</accession>